<organism evidence="1 2">
    <name type="scientific">Melastoma candidum</name>
    <dbReference type="NCBI Taxonomy" id="119954"/>
    <lineage>
        <taxon>Eukaryota</taxon>
        <taxon>Viridiplantae</taxon>
        <taxon>Streptophyta</taxon>
        <taxon>Embryophyta</taxon>
        <taxon>Tracheophyta</taxon>
        <taxon>Spermatophyta</taxon>
        <taxon>Magnoliopsida</taxon>
        <taxon>eudicotyledons</taxon>
        <taxon>Gunneridae</taxon>
        <taxon>Pentapetalae</taxon>
        <taxon>rosids</taxon>
        <taxon>malvids</taxon>
        <taxon>Myrtales</taxon>
        <taxon>Melastomataceae</taxon>
        <taxon>Melastomatoideae</taxon>
        <taxon>Melastomateae</taxon>
        <taxon>Melastoma</taxon>
    </lineage>
</organism>
<accession>A0ACB9QNT8</accession>
<name>A0ACB9QNT8_9MYRT</name>
<sequence>MAAKIEVDSTMKIDSSPSMERGRGSGTVANGARSRWESEGKTEQQRSIGAPEVENQREEKFQIDLMAPPPTRSSPGRDGHGDSPAGADQISNGTAGEEGEKRRTEAKKNKEGGVNAGKEEEVVVVVRREAEGDGKKSAGGGDSREWWICRLIWKVVVVWWWGMMMMMMGNGSAGVVSKRNHPPFPKQQQPAADKSAPPAGPLTFPIPVAAGRVVFLPWAISRLCLVSFPWMGVP</sequence>
<keyword evidence="2" id="KW-1185">Reference proteome</keyword>
<dbReference type="EMBL" id="CM042884">
    <property type="protein sequence ID" value="KAI4368338.1"/>
    <property type="molecule type" value="Genomic_DNA"/>
</dbReference>
<evidence type="ECO:0000313" key="2">
    <source>
        <dbReference type="Proteomes" id="UP001057402"/>
    </source>
</evidence>
<proteinExistence type="predicted"/>
<dbReference type="Proteomes" id="UP001057402">
    <property type="component" value="Chromosome 5"/>
</dbReference>
<reference evidence="2" key="1">
    <citation type="journal article" date="2023" name="Front. Plant Sci.">
        <title>Chromosomal-level genome assembly of Melastoma candidum provides insights into trichome evolution.</title>
        <authorList>
            <person name="Zhong Y."/>
            <person name="Wu W."/>
            <person name="Sun C."/>
            <person name="Zou P."/>
            <person name="Liu Y."/>
            <person name="Dai S."/>
            <person name="Zhou R."/>
        </authorList>
    </citation>
    <scope>NUCLEOTIDE SEQUENCE [LARGE SCALE GENOMIC DNA]</scope>
</reference>
<protein>
    <submittedName>
        <fullName evidence="1">Uncharacterized protein</fullName>
    </submittedName>
</protein>
<evidence type="ECO:0000313" key="1">
    <source>
        <dbReference type="EMBL" id="KAI4368338.1"/>
    </source>
</evidence>
<gene>
    <name evidence="1" type="ORF">MLD38_016906</name>
</gene>
<comment type="caution">
    <text evidence="1">The sequence shown here is derived from an EMBL/GenBank/DDBJ whole genome shotgun (WGS) entry which is preliminary data.</text>
</comment>